<dbReference type="InterPro" id="IPR051122">
    <property type="entry name" value="SDR_DHRS6-like"/>
</dbReference>
<comment type="similarity">
    <text evidence="1">Belongs to the short-chain dehydrogenases/reductases (SDR) family.</text>
</comment>
<dbReference type="PANTHER" id="PTHR43477">
    <property type="entry name" value="DIHYDROANTICAPSIN 7-DEHYDROGENASE"/>
    <property type="match status" value="1"/>
</dbReference>
<dbReference type="Proteomes" id="UP000632454">
    <property type="component" value="Unassembled WGS sequence"/>
</dbReference>
<evidence type="ECO:0000259" key="3">
    <source>
        <dbReference type="SMART" id="SM00822"/>
    </source>
</evidence>
<dbReference type="PANTHER" id="PTHR43477:SF1">
    <property type="entry name" value="DIHYDROANTICAPSIN 7-DEHYDROGENASE"/>
    <property type="match status" value="1"/>
</dbReference>
<evidence type="ECO:0000256" key="2">
    <source>
        <dbReference type="ARBA" id="ARBA00023002"/>
    </source>
</evidence>
<evidence type="ECO:0000313" key="5">
    <source>
        <dbReference type="Proteomes" id="UP000632454"/>
    </source>
</evidence>
<dbReference type="CDD" id="cd05233">
    <property type="entry name" value="SDR_c"/>
    <property type="match status" value="1"/>
</dbReference>
<keyword evidence="2" id="KW-0560">Oxidoreductase</keyword>
<gene>
    <name evidence="4" type="ORF">GCM10007298_14390</name>
</gene>
<evidence type="ECO:0000256" key="1">
    <source>
        <dbReference type="ARBA" id="ARBA00006484"/>
    </source>
</evidence>
<feature type="domain" description="Ketoreductase" evidence="3">
    <location>
        <begin position="8"/>
        <end position="171"/>
    </location>
</feature>
<dbReference type="PRINTS" id="PR00080">
    <property type="entry name" value="SDRFAMILY"/>
</dbReference>
<comment type="caution">
    <text evidence="4">The sequence shown here is derived from an EMBL/GenBank/DDBJ whole genome shotgun (WGS) entry which is preliminary data.</text>
</comment>
<accession>A0ABQ1UJD8</accession>
<reference evidence="5" key="1">
    <citation type="journal article" date="2019" name="Int. J. Syst. Evol. Microbiol.">
        <title>The Global Catalogue of Microorganisms (GCM) 10K type strain sequencing project: providing services to taxonomists for standard genome sequencing and annotation.</title>
        <authorList>
            <consortium name="The Broad Institute Genomics Platform"/>
            <consortium name="The Broad Institute Genome Sequencing Center for Infectious Disease"/>
            <person name="Wu L."/>
            <person name="Ma J."/>
        </authorList>
    </citation>
    <scope>NUCLEOTIDE SEQUENCE [LARGE SCALE GENOMIC DNA]</scope>
    <source>
        <strain evidence="5">CCM 7855</strain>
    </source>
</reference>
<dbReference type="PRINTS" id="PR00081">
    <property type="entry name" value="GDHRDH"/>
</dbReference>
<sequence>MTAAALPGHAIVTGASSGIGASIVALLTKSGWSVTGLSRRRPEFTDERFTWQECDLADLDQLRRIATEAPAADAVVHAAGLQFSAPVGQLNHADGELMWRIHVAAAQVLIDATVQKMGDGGRIVLMGSRTMTGVAGKSQYAATKAAMVGFARSCASEVVGRAITVNVVAPGPTATPMLSDPARSATPPRTPPMGHLIDPAEVAATVEYLLSPAARSITGQTLVQCAGTSLS</sequence>
<dbReference type="SMART" id="SM00822">
    <property type="entry name" value="PKS_KR"/>
    <property type="match status" value="1"/>
</dbReference>
<evidence type="ECO:0000313" key="4">
    <source>
        <dbReference type="EMBL" id="GGF19465.1"/>
    </source>
</evidence>
<organism evidence="4 5">
    <name type="scientific">Williamsia phyllosphaerae</name>
    <dbReference type="NCBI Taxonomy" id="885042"/>
    <lineage>
        <taxon>Bacteria</taxon>
        <taxon>Bacillati</taxon>
        <taxon>Actinomycetota</taxon>
        <taxon>Actinomycetes</taxon>
        <taxon>Mycobacteriales</taxon>
        <taxon>Nocardiaceae</taxon>
        <taxon>Williamsia</taxon>
    </lineage>
</organism>
<dbReference type="InterPro" id="IPR036291">
    <property type="entry name" value="NAD(P)-bd_dom_sf"/>
</dbReference>
<keyword evidence="5" id="KW-1185">Reference proteome</keyword>
<name>A0ABQ1UJD8_9NOCA</name>
<dbReference type="EMBL" id="BMCS01000001">
    <property type="protein sequence ID" value="GGF19465.1"/>
    <property type="molecule type" value="Genomic_DNA"/>
</dbReference>
<dbReference type="RefSeq" id="WP_229704943.1">
    <property type="nucleotide sequence ID" value="NZ_BMCS01000001.1"/>
</dbReference>
<dbReference type="InterPro" id="IPR057326">
    <property type="entry name" value="KR_dom"/>
</dbReference>
<dbReference type="Pfam" id="PF13561">
    <property type="entry name" value="adh_short_C2"/>
    <property type="match status" value="1"/>
</dbReference>
<proteinExistence type="inferred from homology"/>
<protein>
    <submittedName>
        <fullName evidence="4">Oxidoreductase</fullName>
    </submittedName>
</protein>
<dbReference type="Gene3D" id="3.40.50.720">
    <property type="entry name" value="NAD(P)-binding Rossmann-like Domain"/>
    <property type="match status" value="1"/>
</dbReference>
<dbReference type="SUPFAM" id="SSF51735">
    <property type="entry name" value="NAD(P)-binding Rossmann-fold domains"/>
    <property type="match status" value="1"/>
</dbReference>
<dbReference type="InterPro" id="IPR002347">
    <property type="entry name" value="SDR_fam"/>
</dbReference>